<feature type="transmembrane region" description="Helical" evidence="2">
    <location>
        <begin position="12"/>
        <end position="31"/>
    </location>
</feature>
<dbReference type="Proteomes" id="UP000799118">
    <property type="component" value="Unassembled WGS sequence"/>
</dbReference>
<evidence type="ECO:0000256" key="1">
    <source>
        <dbReference type="SAM" id="MobiDB-lite"/>
    </source>
</evidence>
<dbReference type="EMBL" id="ML769477">
    <property type="protein sequence ID" value="KAE9398848.1"/>
    <property type="molecule type" value="Genomic_DNA"/>
</dbReference>
<accession>A0A6A4HN73</accession>
<dbReference type="Pfam" id="PF20152">
    <property type="entry name" value="DUF6534"/>
    <property type="match status" value="1"/>
</dbReference>
<feature type="region of interest" description="Disordered" evidence="1">
    <location>
        <begin position="324"/>
        <end position="361"/>
    </location>
</feature>
<dbReference type="PANTHER" id="PTHR40465">
    <property type="entry name" value="CHROMOSOME 1, WHOLE GENOME SHOTGUN SEQUENCE"/>
    <property type="match status" value="1"/>
</dbReference>
<reference evidence="4" key="1">
    <citation type="journal article" date="2019" name="Environ. Microbiol.">
        <title>Fungal ecological strategies reflected in gene transcription - a case study of two litter decomposers.</title>
        <authorList>
            <person name="Barbi F."/>
            <person name="Kohler A."/>
            <person name="Barry K."/>
            <person name="Baskaran P."/>
            <person name="Daum C."/>
            <person name="Fauchery L."/>
            <person name="Ihrmark K."/>
            <person name="Kuo A."/>
            <person name="LaButti K."/>
            <person name="Lipzen A."/>
            <person name="Morin E."/>
            <person name="Grigoriev I.V."/>
            <person name="Henrissat B."/>
            <person name="Lindahl B."/>
            <person name="Martin F."/>
        </authorList>
    </citation>
    <scope>NUCLEOTIDE SEQUENCE</scope>
    <source>
        <strain evidence="4">JB14</strain>
    </source>
</reference>
<gene>
    <name evidence="4" type="ORF">BT96DRAFT_994549</name>
</gene>
<keyword evidence="2" id="KW-1133">Transmembrane helix</keyword>
<name>A0A6A4HN73_9AGAR</name>
<feature type="compositionally biased region" description="Basic and acidic residues" evidence="1">
    <location>
        <begin position="336"/>
        <end position="354"/>
    </location>
</feature>
<sequence>MVKGPAEVAHGPLFIGFMFNTLLLGVLTVQVHHYQTTFKKDKAWMKTFVYILYLCNIVNTVLMADYLYNSLIVHFADVEYLQRANWVFASDPALTGIIATCVQIFFSWRVKVLTRSNLTALPVLALTVAGCVGALVSAVEISFFPRFTDFVDFKAWVLLWLLGQSAADVMITLVLVLHLWYERRRREFLWIQVTNIAAFQRRHKTGFPTSDEIVDKIIRLTVQTGFITTVCAIVDAIVFLVDTSGTHLIFNLALAKLYSITLMSSLNSRSGWAFDSSNQDTHTRSLSAGVSTSAGNRGTRKPTEVYVTTHPEVFVNVERHEMRDMNNSSSSGQGDPHGKYLHDDQESREEDFKKGGKGQIV</sequence>
<evidence type="ECO:0000259" key="3">
    <source>
        <dbReference type="Pfam" id="PF20152"/>
    </source>
</evidence>
<keyword evidence="2" id="KW-0812">Transmembrane</keyword>
<proteinExistence type="predicted"/>
<feature type="domain" description="DUF6534" evidence="3">
    <location>
        <begin position="165"/>
        <end position="270"/>
    </location>
</feature>
<evidence type="ECO:0000256" key="2">
    <source>
        <dbReference type="SAM" id="Phobius"/>
    </source>
</evidence>
<dbReference type="OrthoDB" id="3183258at2759"/>
<feature type="compositionally biased region" description="Polar residues" evidence="1">
    <location>
        <begin position="281"/>
        <end position="296"/>
    </location>
</feature>
<evidence type="ECO:0000313" key="5">
    <source>
        <dbReference type="Proteomes" id="UP000799118"/>
    </source>
</evidence>
<protein>
    <recommendedName>
        <fullName evidence="3">DUF6534 domain-containing protein</fullName>
    </recommendedName>
</protein>
<keyword evidence="2" id="KW-0472">Membrane</keyword>
<evidence type="ECO:0000313" key="4">
    <source>
        <dbReference type="EMBL" id="KAE9398848.1"/>
    </source>
</evidence>
<feature type="transmembrane region" description="Helical" evidence="2">
    <location>
        <begin position="43"/>
        <end position="64"/>
    </location>
</feature>
<dbReference type="PANTHER" id="PTHR40465:SF1">
    <property type="entry name" value="DUF6534 DOMAIN-CONTAINING PROTEIN"/>
    <property type="match status" value="1"/>
</dbReference>
<dbReference type="InterPro" id="IPR045339">
    <property type="entry name" value="DUF6534"/>
</dbReference>
<keyword evidence="5" id="KW-1185">Reference proteome</keyword>
<feature type="transmembrane region" description="Helical" evidence="2">
    <location>
        <begin position="84"/>
        <end position="106"/>
    </location>
</feature>
<dbReference type="AlphaFoldDB" id="A0A6A4HN73"/>
<feature type="transmembrane region" description="Helical" evidence="2">
    <location>
        <begin position="156"/>
        <end position="181"/>
    </location>
</feature>
<feature type="transmembrane region" description="Helical" evidence="2">
    <location>
        <begin position="118"/>
        <end position="144"/>
    </location>
</feature>
<feature type="region of interest" description="Disordered" evidence="1">
    <location>
        <begin position="281"/>
        <end position="303"/>
    </location>
</feature>
<organism evidence="4 5">
    <name type="scientific">Gymnopus androsaceus JB14</name>
    <dbReference type="NCBI Taxonomy" id="1447944"/>
    <lineage>
        <taxon>Eukaryota</taxon>
        <taxon>Fungi</taxon>
        <taxon>Dikarya</taxon>
        <taxon>Basidiomycota</taxon>
        <taxon>Agaricomycotina</taxon>
        <taxon>Agaricomycetes</taxon>
        <taxon>Agaricomycetidae</taxon>
        <taxon>Agaricales</taxon>
        <taxon>Marasmiineae</taxon>
        <taxon>Omphalotaceae</taxon>
        <taxon>Gymnopus</taxon>
    </lineage>
</organism>